<feature type="region of interest" description="Disordered" evidence="3">
    <location>
        <begin position="471"/>
        <end position="546"/>
    </location>
</feature>
<feature type="compositionally biased region" description="Basic and acidic residues" evidence="3">
    <location>
        <begin position="586"/>
        <end position="597"/>
    </location>
</feature>
<feature type="region of interest" description="Disordered" evidence="3">
    <location>
        <begin position="147"/>
        <end position="188"/>
    </location>
</feature>
<feature type="domain" description="RING-type" evidence="4">
    <location>
        <begin position="229"/>
        <end position="308"/>
    </location>
</feature>
<dbReference type="PANTHER" id="PTHR15898">
    <property type="entry name" value="BIFUNCTIONAL APOPTOSIS REGULATOR"/>
    <property type="match status" value="1"/>
</dbReference>
<keyword evidence="1" id="KW-0862">Zinc</keyword>
<dbReference type="Proteomes" id="UP000559027">
    <property type="component" value="Unassembled WGS sequence"/>
</dbReference>
<feature type="region of interest" description="Disordered" evidence="3">
    <location>
        <begin position="1"/>
        <end position="101"/>
    </location>
</feature>
<feature type="compositionally biased region" description="Basic and acidic residues" evidence="3">
    <location>
        <begin position="158"/>
        <end position="170"/>
    </location>
</feature>
<feature type="compositionally biased region" description="Basic and acidic residues" evidence="3">
    <location>
        <begin position="604"/>
        <end position="613"/>
    </location>
</feature>
<dbReference type="GO" id="GO:0043161">
    <property type="term" value="P:proteasome-mediated ubiquitin-dependent protein catabolic process"/>
    <property type="evidence" value="ECO:0007669"/>
    <property type="project" value="TreeGrafter"/>
</dbReference>
<feature type="coiled-coil region" evidence="2">
    <location>
        <begin position="192"/>
        <end position="226"/>
    </location>
</feature>
<feature type="compositionally biased region" description="Basic and acidic residues" evidence="3">
    <location>
        <begin position="37"/>
        <end position="58"/>
    </location>
</feature>
<feature type="compositionally biased region" description="Polar residues" evidence="3">
    <location>
        <begin position="174"/>
        <end position="188"/>
    </location>
</feature>
<dbReference type="InterPro" id="IPR013083">
    <property type="entry name" value="Znf_RING/FYVE/PHD"/>
</dbReference>
<dbReference type="InterPro" id="IPR001841">
    <property type="entry name" value="Znf_RING"/>
</dbReference>
<dbReference type="PROSITE" id="PS50089">
    <property type="entry name" value="ZF_RING_2"/>
    <property type="match status" value="1"/>
</dbReference>
<feature type="compositionally biased region" description="Acidic residues" evidence="3">
    <location>
        <begin position="477"/>
        <end position="494"/>
    </location>
</feature>
<keyword evidence="1" id="KW-0479">Metal-binding</keyword>
<dbReference type="GO" id="GO:0061630">
    <property type="term" value="F:ubiquitin protein ligase activity"/>
    <property type="evidence" value="ECO:0007669"/>
    <property type="project" value="TreeGrafter"/>
</dbReference>
<dbReference type="Pfam" id="PF13923">
    <property type="entry name" value="zf-C3HC4_2"/>
    <property type="match status" value="1"/>
</dbReference>
<evidence type="ECO:0000256" key="2">
    <source>
        <dbReference type="SAM" id="Coils"/>
    </source>
</evidence>
<feature type="region of interest" description="Disordered" evidence="3">
    <location>
        <begin position="333"/>
        <end position="393"/>
    </location>
</feature>
<feature type="compositionally biased region" description="Polar residues" evidence="3">
    <location>
        <begin position="89"/>
        <end position="98"/>
    </location>
</feature>
<comment type="caution">
    <text evidence="5">The sequence shown here is derived from an EMBL/GenBank/DDBJ whole genome shotgun (WGS) entry which is preliminary data.</text>
</comment>
<keyword evidence="2" id="KW-0175">Coiled coil</keyword>
<keyword evidence="1" id="KW-0863">Zinc-finger</keyword>
<dbReference type="Gene3D" id="3.30.40.10">
    <property type="entry name" value="Zinc/RING finger domain, C3HC4 (zinc finger)"/>
    <property type="match status" value="1"/>
</dbReference>
<accession>A0A8H5FVW0</accession>
<feature type="region of interest" description="Disordered" evidence="3">
    <location>
        <begin position="579"/>
        <end position="759"/>
    </location>
</feature>
<feature type="compositionally biased region" description="Acidic residues" evidence="3">
    <location>
        <begin position="524"/>
        <end position="542"/>
    </location>
</feature>
<sequence length="759" mass="84421">MPTRQPTPGPSTLTTASDVLQPHNAKKRAVSEIPPDDEPRQTKKHRKDLEILNGDEKAIASLNSNKDGKKKRKKKKRKSPLTIPEIESEQTTQASTKPKSAITVVPVSLASSLTLSEASLPSPTVYTALAPNLENVLRAESLVSVAEEEEKPALTAADKGKGRATSEHPDTLIMQGQGSTPVAGSSQETDSMKGAQAKIAELTAQLQSQKTLLSRYEDNLSHLQQSLICEICLDFLYKPFALSPCGHVACYMCLVRWFTSVQNHVGGGNDQHNVNPPAELNDIPRLLNSRTANRGTFLRNRKSCPLCRASITSRPAEVWSIKSMVANLIKSKLVDPPSAPPPSATETPDADGINNHRNDPWRNVFPKSRHERDYHHPPQFYPPPPENNEGEEWGIEDMGMYDAEDGGIYRCLDCMHEIWGGVCTSCNREYPGHARFDNDDDGDEDDFGAGGYLGGNVLGRRLREIIQGYHEPLGWGPEDDEGGDDDDDEIDMGEFYDAHGDPMELTDDESVSSEGSQGLHTADEEWTTEDDDEEGEDEEADEYNPRYHFDGLGLLPGRMLRGIPLFPQHHREVEYEGSFIDDGEDDHGHYPEHREGDEGGADGQWDRHQRFGDYEDEDDEDDEHFDAQTMARRLGRGMRLGGPVADDVGPIPLPRRSYLDVYSGRGASSVSGDDDQEDDEVEVEVVPPTHPSRGPRHRQTAVVDVDEDDGGNEEGQDEEEDEEVQEVRSLGRRRPMTSRTGLPARRSRRVQRYYSDESE</sequence>
<dbReference type="EMBL" id="JAACJO010000014">
    <property type="protein sequence ID" value="KAF5350637.1"/>
    <property type="molecule type" value="Genomic_DNA"/>
</dbReference>
<dbReference type="GO" id="GO:0008270">
    <property type="term" value="F:zinc ion binding"/>
    <property type="evidence" value="ECO:0007669"/>
    <property type="project" value="UniProtKB-KW"/>
</dbReference>
<keyword evidence="6" id="KW-1185">Reference proteome</keyword>
<organism evidence="5 6">
    <name type="scientific">Leucocoprinus leucothites</name>
    <dbReference type="NCBI Taxonomy" id="201217"/>
    <lineage>
        <taxon>Eukaryota</taxon>
        <taxon>Fungi</taxon>
        <taxon>Dikarya</taxon>
        <taxon>Basidiomycota</taxon>
        <taxon>Agaricomycotina</taxon>
        <taxon>Agaricomycetes</taxon>
        <taxon>Agaricomycetidae</taxon>
        <taxon>Agaricales</taxon>
        <taxon>Agaricineae</taxon>
        <taxon>Agaricaceae</taxon>
        <taxon>Leucocoprinus</taxon>
    </lineage>
</organism>
<protein>
    <recommendedName>
        <fullName evidence="4">RING-type domain-containing protein</fullName>
    </recommendedName>
</protein>
<dbReference type="AlphaFoldDB" id="A0A8H5FVW0"/>
<feature type="compositionally biased region" description="Acidic residues" evidence="3">
    <location>
        <begin position="672"/>
        <end position="683"/>
    </location>
</feature>
<gene>
    <name evidence="5" type="ORF">D9756_008699</name>
</gene>
<proteinExistence type="predicted"/>
<evidence type="ECO:0000313" key="5">
    <source>
        <dbReference type="EMBL" id="KAF5350637.1"/>
    </source>
</evidence>
<dbReference type="OrthoDB" id="6105938at2759"/>
<dbReference type="PANTHER" id="PTHR15898:SF13">
    <property type="entry name" value="BIFUNCTIONAL APOPTOSIS REGULATOR"/>
    <property type="match status" value="1"/>
</dbReference>
<evidence type="ECO:0000313" key="6">
    <source>
        <dbReference type="Proteomes" id="UP000559027"/>
    </source>
</evidence>
<evidence type="ECO:0000259" key="4">
    <source>
        <dbReference type="PROSITE" id="PS50089"/>
    </source>
</evidence>
<dbReference type="SUPFAM" id="SSF57850">
    <property type="entry name" value="RING/U-box"/>
    <property type="match status" value="1"/>
</dbReference>
<feature type="compositionally biased region" description="Basic residues" evidence="3">
    <location>
        <begin position="68"/>
        <end position="79"/>
    </location>
</feature>
<evidence type="ECO:0000256" key="1">
    <source>
        <dbReference type="PROSITE-ProRule" id="PRU00175"/>
    </source>
</evidence>
<dbReference type="GO" id="GO:0005634">
    <property type="term" value="C:nucleus"/>
    <property type="evidence" value="ECO:0007669"/>
    <property type="project" value="TreeGrafter"/>
</dbReference>
<evidence type="ECO:0000256" key="3">
    <source>
        <dbReference type="SAM" id="MobiDB-lite"/>
    </source>
</evidence>
<reference evidence="5 6" key="1">
    <citation type="journal article" date="2020" name="ISME J.">
        <title>Uncovering the hidden diversity of litter-decomposition mechanisms in mushroom-forming fungi.</title>
        <authorList>
            <person name="Floudas D."/>
            <person name="Bentzer J."/>
            <person name="Ahren D."/>
            <person name="Johansson T."/>
            <person name="Persson P."/>
            <person name="Tunlid A."/>
        </authorList>
    </citation>
    <scope>NUCLEOTIDE SEQUENCE [LARGE SCALE GENOMIC DNA]</scope>
    <source>
        <strain evidence="5 6">CBS 146.42</strain>
    </source>
</reference>
<feature type="compositionally biased region" description="Acidic residues" evidence="3">
    <location>
        <begin position="614"/>
        <end position="624"/>
    </location>
</feature>
<dbReference type="SMART" id="SM00184">
    <property type="entry name" value="RING"/>
    <property type="match status" value="1"/>
</dbReference>
<feature type="compositionally biased region" description="Acidic residues" evidence="3">
    <location>
        <begin position="704"/>
        <end position="724"/>
    </location>
</feature>
<name>A0A8H5FVW0_9AGAR</name>